<accession>A0A3L7JRM0</accession>
<protein>
    <submittedName>
        <fullName evidence="1">Uncharacterized protein</fullName>
    </submittedName>
</protein>
<sequence>MDSFSLKAVFESGVVFKRIKLIGAEGARVRRAHHPPLGKRASFRENQPYSILRKATSFTKTAILKKIFRCFSSKISERL</sequence>
<dbReference type="EMBL" id="RCVZ01000014">
    <property type="protein sequence ID" value="RLQ93453.1"/>
    <property type="molecule type" value="Genomic_DNA"/>
</dbReference>
<name>A0A3L7JRM0_9BACI</name>
<comment type="caution">
    <text evidence="1">The sequence shown here is derived from an EMBL/GenBank/DDBJ whole genome shotgun (WGS) entry which is preliminary data.</text>
</comment>
<dbReference type="Proteomes" id="UP000276770">
    <property type="component" value="Unassembled WGS sequence"/>
</dbReference>
<reference evidence="1 2" key="1">
    <citation type="submission" date="2018-10" db="EMBL/GenBank/DDBJ databases">
        <title>Falsibacillus sp. genome draft.</title>
        <authorList>
            <person name="Shi S."/>
        </authorList>
    </citation>
    <scope>NUCLEOTIDE SEQUENCE [LARGE SCALE GENOMIC DNA]</scope>
    <source>
        <strain evidence="1 2">GY 10110</strain>
    </source>
</reference>
<dbReference type="AlphaFoldDB" id="A0A3L7JRM0"/>
<organism evidence="1 2">
    <name type="scientific">Falsibacillus albus</name>
    <dbReference type="NCBI Taxonomy" id="2478915"/>
    <lineage>
        <taxon>Bacteria</taxon>
        <taxon>Bacillati</taxon>
        <taxon>Bacillota</taxon>
        <taxon>Bacilli</taxon>
        <taxon>Bacillales</taxon>
        <taxon>Bacillaceae</taxon>
        <taxon>Falsibacillus</taxon>
    </lineage>
</organism>
<keyword evidence="2" id="KW-1185">Reference proteome</keyword>
<proteinExistence type="predicted"/>
<evidence type="ECO:0000313" key="2">
    <source>
        <dbReference type="Proteomes" id="UP000276770"/>
    </source>
</evidence>
<gene>
    <name evidence="1" type="ORF">D9X91_17280</name>
</gene>
<evidence type="ECO:0000313" key="1">
    <source>
        <dbReference type="EMBL" id="RLQ93453.1"/>
    </source>
</evidence>